<feature type="compositionally biased region" description="Acidic residues" evidence="4">
    <location>
        <begin position="22"/>
        <end position="38"/>
    </location>
</feature>
<dbReference type="RefSeq" id="WP_195388923.1">
    <property type="nucleotide sequence ID" value="NZ_JADNGL010000017.1"/>
</dbReference>
<dbReference type="Proteomes" id="UP001211015">
    <property type="component" value="Unassembled WGS sequence"/>
</dbReference>
<name>A0AAW6EDA1_9FIRM</name>
<feature type="domain" description="AAA+ ATPase" evidence="5">
    <location>
        <begin position="366"/>
        <end position="515"/>
    </location>
</feature>
<reference evidence="6" key="1">
    <citation type="submission" date="2023-01" db="EMBL/GenBank/DDBJ databases">
        <title>Human gut microbiome strain richness.</title>
        <authorList>
            <person name="Chen-Liaw A."/>
        </authorList>
    </citation>
    <scope>NUCLEOTIDE SEQUENCE</scope>
    <source>
        <strain evidence="6">1001275st1_F4_1001275B_160808</strain>
    </source>
</reference>
<dbReference type="SMART" id="SM00382">
    <property type="entry name" value="AAA"/>
    <property type="match status" value="2"/>
</dbReference>
<dbReference type="PRINTS" id="PR00300">
    <property type="entry name" value="CLPPROTEASEA"/>
</dbReference>
<evidence type="ECO:0000256" key="4">
    <source>
        <dbReference type="SAM" id="MobiDB-lite"/>
    </source>
</evidence>
<dbReference type="GO" id="GO:0016887">
    <property type="term" value="F:ATP hydrolysis activity"/>
    <property type="evidence" value="ECO:0007669"/>
    <property type="project" value="InterPro"/>
</dbReference>
<dbReference type="GO" id="GO:0034605">
    <property type="term" value="P:cellular response to heat"/>
    <property type="evidence" value="ECO:0007669"/>
    <property type="project" value="TreeGrafter"/>
</dbReference>
<evidence type="ECO:0000313" key="6">
    <source>
        <dbReference type="EMBL" id="MDB8745724.1"/>
    </source>
</evidence>
<dbReference type="CDD" id="cd00009">
    <property type="entry name" value="AAA"/>
    <property type="match status" value="1"/>
</dbReference>
<dbReference type="Gene3D" id="3.40.50.300">
    <property type="entry name" value="P-loop containing nucleotide triphosphate hydrolases"/>
    <property type="match status" value="2"/>
</dbReference>
<dbReference type="InterPro" id="IPR041546">
    <property type="entry name" value="ClpA/ClpB_AAA_lid"/>
</dbReference>
<organism evidence="6 7">
    <name type="scientific">Ruminococcus bicirculans</name>
    <name type="common">ex Wegman et al. 2014</name>
    <dbReference type="NCBI Taxonomy" id="1160721"/>
    <lineage>
        <taxon>Bacteria</taxon>
        <taxon>Bacillati</taxon>
        <taxon>Bacillota</taxon>
        <taxon>Clostridia</taxon>
        <taxon>Eubacteriales</taxon>
        <taxon>Oscillospiraceae</taxon>
        <taxon>Ruminococcus</taxon>
    </lineage>
</organism>
<evidence type="ECO:0000313" key="7">
    <source>
        <dbReference type="Proteomes" id="UP001211015"/>
    </source>
</evidence>
<keyword evidence="3" id="KW-0067">ATP-binding</keyword>
<evidence type="ECO:0000259" key="5">
    <source>
        <dbReference type="SMART" id="SM00382"/>
    </source>
</evidence>
<gene>
    <name evidence="6" type="ORF">PNU62_11905</name>
</gene>
<evidence type="ECO:0000256" key="2">
    <source>
        <dbReference type="ARBA" id="ARBA00022741"/>
    </source>
</evidence>
<dbReference type="Pfam" id="PF17871">
    <property type="entry name" value="AAA_lid_9"/>
    <property type="match status" value="1"/>
</dbReference>
<proteinExistence type="predicted"/>
<dbReference type="InterPro" id="IPR027417">
    <property type="entry name" value="P-loop_NTPase"/>
</dbReference>
<evidence type="ECO:0000256" key="3">
    <source>
        <dbReference type="ARBA" id="ARBA00022840"/>
    </source>
</evidence>
<dbReference type="PANTHER" id="PTHR11638:SF18">
    <property type="entry name" value="HEAT SHOCK PROTEIN 104"/>
    <property type="match status" value="1"/>
</dbReference>
<keyword evidence="2" id="KW-0547">Nucleotide-binding</keyword>
<dbReference type="InterPro" id="IPR003593">
    <property type="entry name" value="AAA+_ATPase"/>
</dbReference>
<dbReference type="AlphaFoldDB" id="A0AAW6EDA1"/>
<accession>A0AAW6EDA1</accession>
<feature type="region of interest" description="Disordered" evidence="4">
    <location>
        <begin position="21"/>
        <end position="42"/>
    </location>
</feature>
<feature type="domain" description="AAA+ ATPase" evidence="5">
    <location>
        <begin position="89"/>
        <end position="230"/>
    </location>
</feature>
<dbReference type="InterPro" id="IPR050130">
    <property type="entry name" value="ClpA_ClpB"/>
</dbReference>
<dbReference type="SUPFAM" id="SSF52540">
    <property type="entry name" value="P-loop containing nucleoside triphosphate hydrolases"/>
    <property type="match status" value="2"/>
</dbReference>
<dbReference type="GO" id="GO:0005737">
    <property type="term" value="C:cytoplasm"/>
    <property type="evidence" value="ECO:0007669"/>
    <property type="project" value="TreeGrafter"/>
</dbReference>
<dbReference type="Gene3D" id="1.10.8.60">
    <property type="match status" value="1"/>
</dbReference>
<keyword evidence="1" id="KW-0677">Repeat</keyword>
<dbReference type="Pfam" id="PF00004">
    <property type="entry name" value="AAA"/>
    <property type="match status" value="1"/>
</dbReference>
<protein>
    <submittedName>
        <fullName evidence="6">AAA family ATPase</fullName>
    </submittedName>
</protein>
<dbReference type="InterPro" id="IPR003959">
    <property type="entry name" value="ATPase_AAA_core"/>
</dbReference>
<dbReference type="PANTHER" id="PTHR11638">
    <property type="entry name" value="ATP-DEPENDENT CLP PROTEASE"/>
    <property type="match status" value="1"/>
</dbReference>
<dbReference type="EMBL" id="JAQMLV010000018">
    <property type="protein sequence ID" value="MDB8745724.1"/>
    <property type="molecule type" value="Genomic_DNA"/>
</dbReference>
<evidence type="ECO:0000256" key="1">
    <source>
        <dbReference type="ARBA" id="ARBA00022737"/>
    </source>
</evidence>
<dbReference type="GO" id="GO:0005524">
    <property type="term" value="F:ATP binding"/>
    <property type="evidence" value="ECO:0007669"/>
    <property type="project" value="UniProtKB-KW"/>
</dbReference>
<sequence length="621" mass="69934">MPQTEDIEYIKKYEAYDCISASEDDDFDPQDEPYEPSPEELQNMSQNPFSAKIFDPETMLFDLAETRKTETKFRENILSLMMSVLISSDKPNALLCGPAGCGKTKIVEELAYRLENSENIVPQLKGYRIYALQLSDIVADSGLMGDLENKVKMLINYMSDQDEKRILFIDEIHMLFQEKAYRIVAQILKPALSRGKIKLIGATTTQEANLIDSDPAFCRRMTKIIVDEADHEQTVEILLSMNEHFAKHYNISFALSRSKAEHIVDIADEFCYSGSHRPDNAITLLDRSIASAVVKNASDKKMKITLTDRHIKETAFRMTSGHSTPHAFNERAFRRDLSAVCGQEAIIDDLVNVLKLHSLHIRPTKKPFTMLFIGPSGVGKTEVAKIIAKNCAGEKPITLNMSEFYYDAGINRIIGSPAGYLGSDSNVELPFDKLKSNPYQVILLDEFEKCDRSVQRLFMSVFDEGILTTSQGNVIDFSKSIIIATTNAGCTAKSRSIGFNSDSTSETQLISDLSDYFDVELINRFSQKYTFSEISRSVYRNIVEKRLASEIKVIKRLHPELNMDSLFSADELAKAVDQITADTYNIKSGARPAITAVSKFIDSKLLSHFSRMAKTYRPNQN</sequence>
<dbReference type="InterPro" id="IPR001270">
    <property type="entry name" value="ClpA/B"/>
</dbReference>
<comment type="caution">
    <text evidence="6">The sequence shown here is derived from an EMBL/GenBank/DDBJ whole genome shotgun (WGS) entry which is preliminary data.</text>
</comment>
<dbReference type="Pfam" id="PF07724">
    <property type="entry name" value="AAA_2"/>
    <property type="match status" value="1"/>
</dbReference>